<keyword evidence="12" id="KW-0129">CBS domain</keyword>
<keyword evidence="9 13" id="KW-1133">Transmembrane helix</keyword>
<evidence type="ECO:0000256" key="10">
    <source>
        <dbReference type="ARBA" id="ARBA00023049"/>
    </source>
</evidence>
<name>A0A1C0A556_9FIRM</name>
<keyword evidence="10" id="KW-0482">Metalloprotease</keyword>
<keyword evidence="11 13" id="KW-0472">Membrane</keyword>
<evidence type="ECO:0000256" key="7">
    <source>
        <dbReference type="ARBA" id="ARBA00022801"/>
    </source>
</evidence>
<dbReference type="InterPro" id="IPR008915">
    <property type="entry name" value="Peptidase_M50"/>
</dbReference>
<reference evidence="16" key="1">
    <citation type="submission" date="2016-07" db="EMBL/GenBank/DDBJ databases">
        <authorList>
            <person name="Florea S."/>
            <person name="Webb J.S."/>
            <person name="Jaromczyk J."/>
            <person name="Schardl C.L."/>
        </authorList>
    </citation>
    <scope>NUCLEOTIDE SEQUENCE [LARGE SCALE GENOMIC DNA]</scope>
    <source>
        <strain evidence="16">Z6</strain>
    </source>
</reference>
<evidence type="ECO:0000256" key="8">
    <source>
        <dbReference type="ARBA" id="ARBA00022833"/>
    </source>
</evidence>
<dbReference type="GO" id="GO:0046872">
    <property type="term" value="F:metal ion binding"/>
    <property type="evidence" value="ECO:0007669"/>
    <property type="project" value="UniProtKB-KW"/>
</dbReference>
<comment type="cofactor">
    <cofactor evidence="1">
        <name>Zn(2+)</name>
        <dbReference type="ChEBI" id="CHEBI:29105"/>
    </cofactor>
</comment>
<evidence type="ECO:0000313" key="16">
    <source>
        <dbReference type="Proteomes" id="UP000093514"/>
    </source>
</evidence>
<evidence type="ECO:0000256" key="3">
    <source>
        <dbReference type="ARBA" id="ARBA00007931"/>
    </source>
</evidence>
<dbReference type="Pfam" id="PF02163">
    <property type="entry name" value="Peptidase_M50"/>
    <property type="match status" value="2"/>
</dbReference>
<evidence type="ECO:0000256" key="13">
    <source>
        <dbReference type="SAM" id="Phobius"/>
    </source>
</evidence>
<comment type="subcellular location">
    <subcellularLocation>
        <location evidence="2">Membrane</location>
        <topology evidence="2">Multi-pass membrane protein</topology>
    </subcellularLocation>
</comment>
<dbReference type="Proteomes" id="UP000093514">
    <property type="component" value="Unassembled WGS sequence"/>
</dbReference>
<dbReference type="GO" id="GO:0006508">
    <property type="term" value="P:proteolysis"/>
    <property type="evidence" value="ECO:0007669"/>
    <property type="project" value="UniProtKB-KW"/>
</dbReference>
<evidence type="ECO:0000256" key="6">
    <source>
        <dbReference type="ARBA" id="ARBA00022723"/>
    </source>
</evidence>
<dbReference type="GO" id="GO:0016020">
    <property type="term" value="C:membrane"/>
    <property type="evidence" value="ECO:0007669"/>
    <property type="project" value="UniProtKB-SubCell"/>
</dbReference>
<dbReference type="PANTHER" id="PTHR39188:SF3">
    <property type="entry name" value="STAGE IV SPORULATION PROTEIN FB"/>
    <property type="match status" value="1"/>
</dbReference>
<feature type="transmembrane region" description="Helical" evidence="13">
    <location>
        <begin position="115"/>
        <end position="134"/>
    </location>
</feature>
<protein>
    <submittedName>
        <fullName evidence="15">Peptidase M50</fullName>
    </submittedName>
</protein>
<dbReference type="CDD" id="cd06161">
    <property type="entry name" value="S2P-M50_SpoIVFB"/>
    <property type="match status" value="1"/>
</dbReference>
<evidence type="ECO:0000256" key="5">
    <source>
        <dbReference type="ARBA" id="ARBA00022692"/>
    </source>
</evidence>
<keyword evidence="6" id="KW-0479">Metal-binding</keyword>
<comment type="caution">
    <text evidence="15">The sequence shown here is derived from an EMBL/GenBank/DDBJ whole genome shotgun (WGS) entry which is preliminary data.</text>
</comment>
<evidence type="ECO:0000256" key="4">
    <source>
        <dbReference type="ARBA" id="ARBA00022670"/>
    </source>
</evidence>
<keyword evidence="16" id="KW-1185">Reference proteome</keyword>
<dbReference type="InterPro" id="IPR046342">
    <property type="entry name" value="CBS_dom_sf"/>
</dbReference>
<dbReference type="SUPFAM" id="SSF54631">
    <property type="entry name" value="CBS-domain pair"/>
    <property type="match status" value="1"/>
</dbReference>
<dbReference type="GO" id="GO:0008237">
    <property type="term" value="F:metallopeptidase activity"/>
    <property type="evidence" value="ECO:0007669"/>
    <property type="project" value="UniProtKB-KW"/>
</dbReference>
<evidence type="ECO:0000256" key="11">
    <source>
        <dbReference type="ARBA" id="ARBA00023136"/>
    </source>
</evidence>
<organism evidence="15 16">
    <name type="scientific">Orenia metallireducens</name>
    <dbReference type="NCBI Taxonomy" id="1413210"/>
    <lineage>
        <taxon>Bacteria</taxon>
        <taxon>Bacillati</taxon>
        <taxon>Bacillota</taxon>
        <taxon>Clostridia</taxon>
        <taxon>Halanaerobiales</taxon>
        <taxon>Halobacteroidaceae</taxon>
        <taxon>Orenia</taxon>
    </lineage>
</organism>
<comment type="similarity">
    <text evidence="3">Belongs to the peptidase M50B family.</text>
</comment>
<evidence type="ECO:0000256" key="1">
    <source>
        <dbReference type="ARBA" id="ARBA00001947"/>
    </source>
</evidence>
<dbReference type="PROSITE" id="PS51371">
    <property type="entry name" value="CBS"/>
    <property type="match status" value="1"/>
</dbReference>
<evidence type="ECO:0000256" key="9">
    <source>
        <dbReference type="ARBA" id="ARBA00022989"/>
    </source>
</evidence>
<keyword evidence="8" id="KW-0862">Zinc</keyword>
<keyword evidence="4" id="KW-0645">Protease</keyword>
<evidence type="ECO:0000256" key="2">
    <source>
        <dbReference type="ARBA" id="ARBA00004141"/>
    </source>
</evidence>
<dbReference type="Gene3D" id="3.10.580.10">
    <property type="entry name" value="CBS-domain"/>
    <property type="match status" value="1"/>
</dbReference>
<dbReference type="EMBL" id="LWDV01000010">
    <property type="protein sequence ID" value="OCL25265.1"/>
    <property type="molecule type" value="Genomic_DNA"/>
</dbReference>
<dbReference type="InterPro" id="IPR000644">
    <property type="entry name" value="CBS_dom"/>
</dbReference>
<sequence length="288" mass="32673">MLKMLGVKFKLNILFLLILFLFSISGLFLTASINFIIVILHELAHSLMAQKEGVRVNEIELLPFGGVAKFRDLIQLKPKSEIKISLAGPIFNLVLAGITLILLRYKIIPLKSGFYFIKVNLTIGLFNLIPALPLDGGRVVRAFLTNKVGFKEATYYTLRLSRVIAIFLGVIGVIGIYYGYANIILLFIAFFIYFATLKEGRYASYVLMQYIAKKRGNLLKERVIYIQQLIAVEDTPLKEIVERLVPNRFHTIRVVDNDMKLLGVVTEDKFINSLVNEGIEMPIKDLLK</sequence>
<dbReference type="PANTHER" id="PTHR39188">
    <property type="entry name" value="MEMBRANE-ASSOCIATED ZINC METALLOPROTEASE M50B"/>
    <property type="match status" value="1"/>
</dbReference>
<dbReference type="AlphaFoldDB" id="A0A1C0A556"/>
<feature type="transmembrane region" description="Helical" evidence="13">
    <location>
        <begin position="84"/>
        <end position="103"/>
    </location>
</feature>
<dbReference type="OrthoDB" id="166377at2"/>
<keyword evidence="5 13" id="KW-0812">Transmembrane</keyword>
<feature type="transmembrane region" description="Helical" evidence="13">
    <location>
        <begin position="164"/>
        <end position="194"/>
    </location>
</feature>
<evidence type="ECO:0000313" key="15">
    <source>
        <dbReference type="EMBL" id="OCL25265.1"/>
    </source>
</evidence>
<evidence type="ECO:0000259" key="14">
    <source>
        <dbReference type="PROSITE" id="PS51371"/>
    </source>
</evidence>
<reference evidence="15 16" key="2">
    <citation type="submission" date="2016-08" db="EMBL/GenBank/DDBJ databases">
        <title>Orenia metallireducens sp. nov. strain Z6, a Novel Metal-reducing Firmicute from the Deep Subsurface.</title>
        <authorList>
            <person name="Maxim B.I."/>
            <person name="Kenneth K."/>
            <person name="Flynn T.M."/>
            <person name="Oloughlin E.J."/>
            <person name="Locke R.A."/>
            <person name="Weber J.R."/>
            <person name="Egan S.M."/>
            <person name="Mackie R.I."/>
            <person name="Cann I.K."/>
        </authorList>
    </citation>
    <scope>NUCLEOTIDE SEQUENCE [LARGE SCALE GENOMIC DNA]</scope>
    <source>
        <strain evidence="15 16">Z6</strain>
    </source>
</reference>
<dbReference type="RefSeq" id="WP_068719177.1">
    <property type="nucleotide sequence ID" value="NZ_LWDV01000010.1"/>
</dbReference>
<feature type="transmembrane region" description="Helical" evidence="13">
    <location>
        <begin position="12"/>
        <end position="40"/>
    </location>
</feature>
<gene>
    <name evidence="15" type="ORF">U472_12965</name>
</gene>
<keyword evidence="7" id="KW-0378">Hydrolase</keyword>
<proteinExistence type="inferred from homology"/>
<feature type="domain" description="CBS" evidence="14">
    <location>
        <begin position="223"/>
        <end position="281"/>
    </location>
</feature>
<accession>A0A1C0A556</accession>
<evidence type="ECO:0000256" key="12">
    <source>
        <dbReference type="PROSITE-ProRule" id="PRU00703"/>
    </source>
</evidence>